<proteinExistence type="predicted"/>
<dbReference type="PANTHER" id="PTHR13620">
    <property type="entry name" value="3-5 EXONUCLEASE"/>
    <property type="match status" value="1"/>
</dbReference>
<dbReference type="EMBL" id="CP138584">
    <property type="protein sequence ID" value="WPH01116.1"/>
    <property type="molecule type" value="Genomic_DNA"/>
</dbReference>
<feature type="region of interest" description="Disordered" evidence="4">
    <location>
        <begin position="64"/>
        <end position="111"/>
    </location>
</feature>
<protein>
    <recommendedName>
        <fullName evidence="5">3'-5' exonuclease domain-containing protein</fullName>
    </recommendedName>
</protein>
<feature type="region of interest" description="Disordered" evidence="4">
    <location>
        <begin position="1101"/>
        <end position="1147"/>
    </location>
</feature>
<dbReference type="InterPro" id="IPR002562">
    <property type="entry name" value="3'-5'_exonuclease_dom"/>
</dbReference>
<evidence type="ECO:0000256" key="2">
    <source>
        <dbReference type="ARBA" id="ARBA00022801"/>
    </source>
</evidence>
<accession>A0AAQ3R4P0</accession>
<feature type="compositionally biased region" description="Low complexity" evidence="4">
    <location>
        <begin position="98"/>
        <end position="107"/>
    </location>
</feature>
<reference evidence="6 7" key="1">
    <citation type="submission" date="2023-11" db="EMBL/GenBank/DDBJ databases">
        <title>An acidophilic fungus is an integral part of prey digestion in a carnivorous sundew plant.</title>
        <authorList>
            <person name="Tsai I.J."/>
        </authorList>
    </citation>
    <scope>NUCLEOTIDE SEQUENCE [LARGE SCALE GENOMIC DNA]</scope>
    <source>
        <strain evidence="6">169a</strain>
    </source>
</reference>
<dbReference type="Proteomes" id="UP001303373">
    <property type="component" value="Chromosome 5"/>
</dbReference>
<keyword evidence="1" id="KW-0540">Nuclease</keyword>
<sequence length="1251" mass="141576">MSGNKAFTNIVDGPAAPEAVQRFLSSRSIDHRWDRSRGIIFHGARPSRITSTWMPEQGITFANPPSSPRNYAVRSMDRTRPVTAESTPYTPPSRHPSPHSAPSTTRPGYVKPKIYPKVDVLQEENDEMREELKKLRREHAELDKALQDLRSDHNSTLGAYHKIREALRARNEEFDVAQNQANTKTRQAKEAQEMARIAEDERRSAELAREEIQLQLEKFQRLPIEAEQLRIQAEEILDTAHQLESKLLTKYNQLEHSLHGRTTLLERKLEEKHKTALQLDQEKLETRYGTMYESKIREHQQRKTERHDYTSYRHVFKDLPTVLYHLQKELEILNRGSHTAVKHLNEQSPVKKGITHKPNAQHTAVLDRIEKYLEAQVCDATQRFDALESTLRTTFSLLQRLKSTSHKSRTLTRALHMQPLTDATIAENWYMELNTRPFEELSFRIKSILKKGKISPTVRNALNKEESDIAKLITLHTAIARNTKMRYAAKEPLVEKIAFMQTYNAWENMYQANRVWYSNFTRDELATKDIPSSESDTAFAERGSRLNQDIWDLYEHAMKRALLGEQLGLITKEELDKVNTFFEGGAADASASVLKARKQLVGRTLEIIESRGGRVASQHARRRAGSVAIRKGARVRMETTKPRMSAGWPKTKSESARYTPSFEKTAVRQAQHVFWPSVPHSYNEPAAANDCINDTTYALLQSSGDPPAVLDSGAANSPSPQDALTPPTMSAPELNEHTTRPLPSMEAMTEASIENGDLSASILTVESIAECQNDGLNYQISTEDFRKAVMASPSSDASFWSYTLYKNDRGKKPTLHYCTSLNAAEEQAKKFIGEPVIGFDLEWEMYSSKNGSIKQNVSLIQIAAEEKIALFQIALFKGESIEELMPPSLRQILASDKVVKTGVNISGDARRMKDWLGVEMKGVFELSHLYKIVFFSESEPRKVNRSLVNLARQVKEVLRLPLKKDDVRTSAWSRKLSIAQTTYAGADAYAGFRLYHALDAKRKRMKPTPPRPDFFEKHGPLILGDGTKIPYKAPRLRLAPSQQVTARKASDEEGEEVFFDAEETLDLPEPEPVNVAGVRLAGLNISYPILPSIGDYSSSIAKPDEGDKFKSDAEHPEAEHESGTKTQESTRSASKTSKRTHPKSAEISEADAWVQNWRTSLAPEYNLQCRDSELRAWHLWHKQDMTVSQVAACVGDPPLKQATVASYIMQALKNENLPFTAERINDVVQVLPSSITWRYDKIISQAKTDAS</sequence>
<evidence type="ECO:0000259" key="5">
    <source>
        <dbReference type="SMART" id="SM00474"/>
    </source>
</evidence>
<dbReference type="GO" id="GO:0006139">
    <property type="term" value="P:nucleobase-containing compound metabolic process"/>
    <property type="evidence" value="ECO:0007669"/>
    <property type="project" value="InterPro"/>
</dbReference>
<evidence type="ECO:0000313" key="6">
    <source>
        <dbReference type="EMBL" id="WPH01116.1"/>
    </source>
</evidence>
<dbReference type="CDD" id="cd06141">
    <property type="entry name" value="WRN_exo"/>
    <property type="match status" value="1"/>
</dbReference>
<dbReference type="InterPro" id="IPR051132">
    <property type="entry name" value="3-5_Exonuclease_domain"/>
</dbReference>
<dbReference type="Gene3D" id="3.30.420.10">
    <property type="entry name" value="Ribonuclease H-like superfamily/Ribonuclease H"/>
    <property type="match status" value="1"/>
</dbReference>
<name>A0AAQ3R4P0_9PEZI</name>
<dbReference type="GO" id="GO:0005634">
    <property type="term" value="C:nucleus"/>
    <property type="evidence" value="ECO:0007669"/>
    <property type="project" value="TreeGrafter"/>
</dbReference>
<dbReference type="GO" id="GO:0003676">
    <property type="term" value="F:nucleic acid binding"/>
    <property type="evidence" value="ECO:0007669"/>
    <property type="project" value="InterPro"/>
</dbReference>
<feature type="compositionally biased region" description="Basic and acidic residues" evidence="4">
    <location>
        <begin position="1102"/>
        <end position="1123"/>
    </location>
</feature>
<evidence type="ECO:0000256" key="3">
    <source>
        <dbReference type="SAM" id="Coils"/>
    </source>
</evidence>
<feature type="domain" description="3'-5' exonuclease" evidence="5">
    <location>
        <begin position="819"/>
        <end position="1003"/>
    </location>
</feature>
<keyword evidence="3" id="KW-0175">Coiled coil</keyword>
<dbReference type="AlphaFoldDB" id="A0AAQ3R4P0"/>
<dbReference type="SMART" id="SM00474">
    <property type="entry name" value="35EXOc"/>
    <property type="match status" value="1"/>
</dbReference>
<evidence type="ECO:0000256" key="4">
    <source>
        <dbReference type="SAM" id="MobiDB-lite"/>
    </source>
</evidence>
<keyword evidence="2" id="KW-0378">Hydrolase</keyword>
<evidence type="ECO:0000313" key="7">
    <source>
        <dbReference type="Proteomes" id="UP001303373"/>
    </source>
</evidence>
<dbReference type="InterPro" id="IPR036397">
    <property type="entry name" value="RNaseH_sf"/>
</dbReference>
<dbReference type="SUPFAM" id="SSF53098">
    <property type="entry name" value="Ribonuclease H-like"/>
    <property type="match status" value="1"/>
</dbReference>
<dbReference type="InterPro" id="IPR012337">
    <property type="entry name" value="RNaseH-like_sf"/>
</dbReference>
<keyword evidence="7" id="KW-1185">Reference proteome</keyword>
<dbReference type="GO" id="GO:0005737">
    <property type="term" value="C:cytoplasm"/>
    <property type="evidence" value="ECO:0007669"/>
    <property type="project" value="TreeGrafter"/>
</dbReference>
<dbReference type="GO" id="GO:0008408">
    <property type="term" value="F:3'-5' exonuclease activity"/>
    <property type="evidence" value="ECO:0007669"/>
    <property type="project" value="InterPro"/>
</dbReference>
<gene>
    <name evidence="6" type="ORF">R9X50_00395100</name>
</gene>
<dbReference type="Pfam" id="PF01612">
    <property type="entry name" value="DNA_pol_A_exo1"/>
    <property type="match status" value="1"/>
</dbReference>
<feature type="coiled-coil region" evidence="3">
    <location>
        <begin position="118"/>
        <end position="246"/>
    </location>
</feature>
<feature type="region of interest" description="Disordered" evidence="4">
    <location>
        <begin position="702"/>
        <end position="739"/>
    </location>
</feature>
<organism evidence="6 7">
    <name type="scientific">Acrodontium crateriforme</name>
    <dbReference type="NCBI Taxonomy" id="150365"/>
    <lineage>
        <taxon>Eukaryota</taxon>
        <taxon>Fungi</taxon>
        <taxon>Dikarya</taxon>
        <taxon>Ascomycota</taxon>
        <taxon>Pezizomycotina</taxon>
        <taxon>Dothideomycetes</taxon>
        <taxon>Dothideomycetidae</taxon>
        <taxon>Mycosphaerellales</taxon>
        <taxon>Teratosphaeriaceae</taxon>
        <taxon>Acrodontium</taxon>
    </lineage>
</organism>
<dbReference type="PANTHER" id="PTHR13620:SF104">
    <property type="entry name" value="EXONUCLEASE 3'-5' DOMAIN-CONTAINING PROTEIN 2"/>
    <property type="match status" value="1"/>
</dbReference>
<evidence type="ECO:0000256" key="1">
    <source>
        <dbReference type="ARBA" id="ARBA00022722"/>
    </source>
</evidence>